<dbReference type="Pfam" id="PF02668">
    <property type="entry name" value="TauD"/>
    <property type="match status" value="1"/>
</dbReference>
<feature type="region of interest" description="Disordered" evidence="7">
    <location>
        <begin position="1"/>
        <end position="32"/>
    </location>
</feature>
<comment type="cofactor">
    <cofactor evidence="1">
        <name>Fe(2+)</name>
        <dbReference type="ChEBI" id="CHEBI:29033"/>
    </cofactor>
</comment>
<dbReference type="InterPro" id="IPR003819">
    <property type="entry name" value="TauD/TfdA-like"/>
</dbReference>
<dbReference type="Gene3D" id="3.60.130.10">
    <property type="entry name" value="Clavaminate synthase-like"/>
    <property type="match status" value="1"/>
</dbReference>
<organism evidence="10 11">
    <name type="scientific">Penicillium arizonense</name>
    <dbReference type="NCBI Taxonomy" id="1835702"/>
    <lineage>
        <taxon>Eukaryota</taxon>
        <taxon>Fungi</taxon>
        <taxon>Dikarya</taxon>
        <taxon>Ascomycota</taxon>
        <taxon>Pezizomycotina</taxon>
        <taxon>Eurotiomycetes</taxon>
        <taxon>Eurotiomycetidae</taxon>
        <taxon>Eurotiales</taxon>
        <taxon>Aspergillaceae</taxon>
        <taxon>Penicillium</taxon>
    </lineage>
</organism>
<dbReference type="CDD" id="cd00250">
    <property type="entry name" value="CAS_like"/>
    <property type="match status" value="1"/>
</dbReference>
<dbReference type="Pfam" id="PF06155">
    <property type="entry name" value="GBBH-like_N"/>
    <property type="match status" value="1"/>
</dbReference>
<dbReference type="Proteomes" id="UP000177622">
    <property type="component" value="Unassembled WGS sequence"/>
</dbReference>
<keyword evidence="3" id="KW-0479">Metal-binding</keyword>
<name>A0A1F5L318_PENAI</name>
<dbReference type="SUPFAM" id="SSF51197">
    <property type="entry name" value="Clavaminate synthase-like"/>
    <property type="match status" value="1"/>
</dbReference>
<keyword evidence="4" id="KW-0223">Dioxygenase</keyword>
<keyword evidence="5" id="KW-0560">Oxidoreductase</keyword>
<dbReference type="OrthoDB" id="406634at2759"/>
<dbReference type="EMBL" id="LXJU01000044">
    <property type="protein sequence ID" value="OGE47436.1"/>
    <property type="molecule type" value="Genomic_DNA"/>
</dbReference>
<dbReference type="InterPro" id="IPR038492">
    <property type="entry name" value="GBBH-like_N_sf"/>
</dbReference>
<dbReference type="GO" id="GO:0046872">
    <property type="term" value="F:metal ion binding"/>
    <property type="evidence" value="ECO:0007669"/>
    <property type="project" value="UniProtKB-KW"/>
</dbReference>
<feature type="domain" description="TauD/TfdA-like" evidence="8">
    <location>
        <begin position="272"/>
        <end position="497"/>
    </location>
</feature>
<dbReference type="RefSeq" id="XP_022482895.1">
    <property type="nucleotide sequence ID" value="XM_022637233.1"/>
</dbReference>
<dbReference type="GeneID" id="34581967"/>
<dbReference type="GO" id="GO:0005739">
    <property type="term" value="C:mitochondrion"/>
    <property type="evidence" value="ECO:0007669"/>
    <property type="project" value="TreeGrafter"/>
</dbReference>
<dbReference type="InterPro" id="IPR042098">
    <property type="entry name" value="TauD-like_sf"/>
</dbReference>
<gene>
    <name evidence="10" type="ORF">PENARI_c044G03261</name>
</gene>
<evidence type="ECO:0000256" key="4">
    <source>
        <dbReference type="ARBA" id="ARBA00022964"/>
    </source>
</evidence>
<feature type="compositionally biased region" description="Polar residues" evidence="7">
    <location>
        <begin position="1"/>
        <end position="15"/>
    </location>
</feature>
<dbReference type="STRING" id="1835702.A0A1F5L318"/>
<evidence type="ECO:0000256" key="2">
    <source>
        <dbReference type="ARBA" id="ARBA00008654"/>
    </source>
</evidence>
<dbReference type="PANTHER" id="PTHR10696:SF25">
    <property type="entry name" value="OXIDOREDUCTASE AIM17-RELATED"/>
    <property type="match status" value="1"/>
</dbReference>
<dbReference type="PANTHER" id="PTHR10696">
    <property type="entry name" value="GAMMA-BUTYROBETAINE HYDROXYLASE-RELATED"/>
    <property type="match status" value="1"/>
</dbReference>
<evidence type="ECO:0000256" key="5">
    <source>
        <dbReference type="ARBA" id="ARBA00023002"/>
    </source>
</evidence>
<evidence type="ECO:0000313" key="11">
    <source>
        <dbReference type="Proteomes" id="UP000177622"/>
    </source>
</evidence>
<evidence type="ECO:0008006" key="12">
    <source>
        <dbReference type="Google" id="ProtNLM"/>
    </source>
</evidence>
<dbReference type="InterPro" id="IPR010376">
    <property type="entry name" value="GBBH-like_N"/>
</dbReference>
<accession>A0A1F5L318</accession>
<evidence type="ECO:0000256" key="3">
    <source>
        <dbReference type="ARBA" id="ARBA00022723"/>
    </source>
</evidence>
<evidence type="ECO:0000259" key="8">
    <source>
        <dbReference type="Pfam" id="PF02668"/>
    </source>
</evidence>
<evidence type="ECO:0000313" key="10">
    <source>
        <dbReference type="EMBL" id="OGE47436.1"/>
    </source>
</evidence>
<evidence type="ECO:0000256" key="6">
    <source>
        <dbReference type="ARBA" id="ARBA00023004"/>
    </source>
</evidence>
<sequence>MARTGMSNKNKTLRVSRSAEVPRETGRLSRSLGSVHCLNSPSIHLTTSMHRLRTPAVLRQLPKGLSRPMPSRSFSVAANRANSSPQSDPHDSTSIAKQLREITETLRKAPKSASQAAAPKSFTHKNVIVEGRGQCWLDKEVLYLHCEDGRTMKLPYTYLRDLCQCPLCKDQHSHQRPFRTNDIPKNVVPHSVKWNGINLVIQWTNDIPGYPAHHKSAWLLKDLQEPRHNPHDLTEDTRPVPWGGTRMEQDQHWISYEDYVAGGPGFARAMCHLQSKGLIFVKDIPKSREMVEKIATGMGPLRNTFYGSTFDVRTVPNAQNVAYTNTFLGFHMDLMYMNEPPGYQLLHCLENSCQGGESLFADAFYAAETMRDDYRPEFSELCEQHLGYEYRHENSIYYNERPVFELDPKTKELRHVNYSPPFQSALPPSRGNEHDPQSINKLQDALSVFTGLIEQKSATFELKLNPGECAIFDNRRIVHARRQFDSTGGSRWLAGAYVDTDALLSCFAVARKKFPAAWKK</sequence>
<evidence type="ECO:0000256" key="1">
    <source>
        <dbReference type="ARBA" id="ARBA00001954"/>
    </source>
</evidence>
<keyword evidence="6" id="KW-0408">Iron</keyword>
<protein>
    <recommendedName>
        <fullName evidence="12">TauD/TfdA-like domain-containing protein</fullName>
    </recommendedName>
</protein>
<dbReference type="GO" id="GO:0045329">
    <property type="term" value="P:carnitine biosynthetic process"/>
    <property type="evidence" value="ECO:0007669"/>
    <property type="project" value="TreeGrafter"/>
</dbReference>
<comment type="caution">
    <text evidence="10">The sequence shown here is derived from an EMBL/GenBank/DDBJ whole genome shotgun (WGS) entry which is preliminary data.</text>
</comment>
<feature type="domain" description="Gamma-butyrobetaine hydroxylase-like N-terminal" evidence="9">
    <location>
        <begin position="138"/>
        <end position="205"/>
    </location>
</feature>
<evidence type="ECO:0000256" key="7">
    <source>
        <dbReference type="SAM" id="MobiDB-lite"/>
    </source>
</evidence>
<dbReference type="GO" id="GO:0016706">
    <property type="term" value="F:2-oxoglutarate-dependent dioxygenase activity"/>
    <property type="evidence" value="ECO:0007669"/>
    <property type="project" value="UniProtKB-ARBA"/>
</dbReference>
<proteinExistence type="inferred from homology"/>
<dbReference type="InterPro" id="IPR050411">
    <property type="entry name" value="AlphaKG_dependent_hydroxylases"/>
</dbReference>
<reference evidence="10 11" key="1">
    <citation type="journal article" date="2016" name="Sci. Rep.">
        <title>Penicillium arizonense, a new, genome sequenced fungal species, reveals a high chemical diversity in secreted metabolites.</title>
        <authorList>
            <person name="Grijseels S."/>
            <person name="Nielsen J.C."/>
            <person name="Randelovic M."/>
            <person name="Nielsen J."/>
            <person name="Nielsen K.F."/>
            <person name="Workman M."/>
            <person name="Frisvad J.C."/>
        </authorList>
    </citation>
    <scope>NUCLEOTIDE SEQUENCE [LARGE SCALE GENOMIC DNA]</scope>
    <source>
        <strain evidence="10 11">CBS 141311</strain>
    </source>
</reference>
<dbReference type="AlphaFoldDB" id="A0A1F5L318"/>
<evidence type="ECO:0000259" key="9">
    <source>
        <dbReference type="Pfam" id="PF06155"/>
    </source>
</evidence>
<keyword evidence="11" id="KW-1185">Reference proteome</keyword>
<dbReference type="Gene3D" id="3.30.2020.30">
    <property type="match status" value="1"/>
</dbReference>
<comment type="similarity">
    <text evidence="2">Belongs to the gamma-BBH/TMLD family.</text>
</comment>